<name>A0A6V7UNG5_MELEN</name>
<dbReference type="EMBL" id="CAJEWN010000084">
    <property type="protein sequence ID" value="CAD2161266.1"/>
    <property type="molecule type" value="Genomic_DNA"/>
</dbReference>
<comment type="caution">
    <text evidence="1">The sequence shown here is derived from an EMBL/GenBank/DDBJ whole genome shotgun (WGS) entry which is preliminary data.</text>
</comment>
<evidence type="ECO:0000313" key="2">
    <source>
        <dbReference type="Proteomes" id="UP000580250"/>
    </source>
</evidence>
<gene>
    <name evidence="1" type="ORF">MENT_LOCUS14726</name>
</gene>
<dbReference type="Gene3D" id="3.30.930.10">
    <property type="entry name" value="Bira Bifunctional Protein, Domain 2"/>
    <property type="match status" value="1"/>
</dbReference>
<proteinExistence type="predicted"/>
<dbReference type="AlphaFoldDB" id="A0A6V7UNG5"/>
<protein>
    <submittedName>
        <fullName evidence="1">Uncharacterized protein</fullName>
    </submittedName>
</protein>
<accession>A0A6V7UNG5</accession>
<organism evidence="1 2">
    <name type="scientific">Meloidogyne enterolobii</name>
    <name type="common">Root-knot nematode worm</name>
    <name type="synonym">Meloidogyne mayaguensis</name>
    <dbReference type="NCBI Taxonomy" id="390850"/>
    <lineage>
        <taxon>Eukaryota</taxon>
        <taxon>Metazoa</taxon>
        <taxon>Ecdysozoa</taxon>
        <taxon>Nematoda</taxon>
        <taxon>Chromadorea</taxon>
        <taxon>Rhabditida</taxon>
        <taxon>Tylenchina</taxon>
        <taxon>Tylenchomorpha</taxon>
        <taxon>Tylenchoidea</taxon>
        <taxon>Meloidogynidae</taxon>
        <taxon>Meloidogyninae</taxon>
        <taxon>Meloidogyne</taxon>
    </lineage>
</organism>
<evidence type="ECO:0000313" key="1">
    <source>
        <dbReference type="EMBL" id="CAD2161266.1"/>
    </source>
</evidence>
<sequence length="172" mass="19636">MNNDLDNFNNELAIVGAENVEINESLKLTYLVVRSYTAQEIYKGRRIEPLFNEVESGGSVMGASNRQHIHTPNTWGKLIMDGQAGMDKVIRKLLADKQYTLNDTNVPFFKPAYVILTTHDGRQVPIGECGILDQRIVNYACVGEVVVWSYWLYMENILLVTRKVTNLQQLWN</sequence>
<reference evidence="1 2" key="1">
    <citation type="submission" date="2020-08" db="EMBL/GenBank/DDBJ databases">
        <authorList>
            <person name="Koutsovoulos G."/>
            <person name="Danchin GJ E."/>
        </authorList>
    </citation>
    <scope>NUCLEOTIDE SEQUENCE [LARGE SCALE GENOMIC DNA]</scope>
</reference>
<dbReference type="InterPro" id="IPR045864">
    <property type="entry name" value="aa-tRNA-synth_II/BPL/LPL"/>
</dbReference>
<dbReference type="Proteomes" id="UP000580250">
    <property type="component" value="Unassembled WGS sequence"/>
</dbReference>